<evidence type="ECO:0000313" key="3">
    <source>
        <dbReference type="EMBL" id="KAF2772083.1"/>
    </source>
</evidence>
<dbReference type="Proteomes" id="UP000799436">
    <property type="component" value="Unassembled WGS sequence"/>
</dbReference>
<feature type="transmembrane region" description="Helical" evidence="2">
    <location>
        <begin position="62"/>
        <end position="83"/>
    </location>
</feature>
<protein>
    <submittedName>
        <fullName evidence="3">Uncharacterized protein</fullName>
    </submittedName>
</protein>
<evidence type="ECO:0000256" key="2">
    <source>
        <dbReference type="SAM" id="Phobius"/>
    </source>
</evidence>
<dbReference type="AlphaFoldDB" id="A0A6G1LGK4"/>
<proteinExistence type="predicted"/>
<gene>
    <name evidence="3" type="ORF">EJ03DRAFT_267283</name>
</gene>
<evidence type="ECO:0000313" key="4">
    <source>
        <dbReference type="Proteomes" id="UP000799436"/>
    </source>
</evidence>
<feature type="compositionally biased region" description="Basic and acidic residues" evidence="1">
    <location>
        <begin position="288"/>
        <end position="308"/>
    </location>
</feature>
<evidence type="ECO:0000256" key="1">
    <source>
        <dbReference type="SAM" id="MobiDB-lite"/>
    </source>
</evidence>
<organism evidence="3 4">
    <name type="scientific">Teratosphaeria nubilosa</name>
    <dbReference type="NCBI Taxonomy" id="161662"/>
    <lineage>
        <taxon>Eukaryota</taxon>
        <taxon>Fungi</taxon>
        <taxon>Dikarya</taxon>
        <taxon>Ascomycota</taxon>
        <taxon>Pezizomycotina</taxon>
        <taxon>Dothideomycetes</taxon>
        <taxon>Dothideomycetidae</taxon>
        <taxon>Mycosphaerellales</taxon>
        <taxon>Teratosphaeriaceae</taxon>
        <taxon>Teratosphaeria</taxon>
    </lineage>
</organism>
<name>A0A6G1LGK4_9PEZI</name>
<sequence length="439" mass="50122">MYQLPCALRLRQQPLRLPSPLHHHLRHRQNLRFRPRQRHFSETVRVQNVRFRKPPFFTWRRLGTIVVYGLVIYGYSYVLGHFIDVKIEMADNNEDSERDGQEVEDGEEEDEEEEDDEMVMEGSTFIPMTWGKKMPRTYYKGSDPEWQEFIKVAKDKERHKRIQHQLIDMVFTGAKQHPMVQRQLGKNPKVGKYWLDISFPDGPPQEYERSGLELGDGFIAWSRQRISQEQQFRVTRALWPKSVFNGVWASTKALAGINFRRIKQALGWGGKDPLSVEERYRQAVDVMERQKAAKEGRPLGKTQTHDGTSDSSPALPPSTTASSSSQAPAPSTSKLPFGLSVPLPSKDLISPSSSWIANDIPIAMTIFSQTLAKGWNMPKDAEPPRGTFKVDGLVEVKGARGRMLFDVTSAYDPRQGKFVKVTAAVRAFKKWEQSPRGGP</sequence>
<dbReference type="EMBL" id="ML995816">
    <property type="protein sequence ID" value="KAF2772083.1"/>
    <property type="molecule type" value="Genomic_DNA"/>
</dbReference>
<keyword evidence="2" id="KW-1133">Transmembrane helix</keyword>
<feature type="region of interest" description="Disordered" evidence="1">
    <location>
        <begin position="288"/>
        <end position="333"/>
    </location>
</feature>
<reference evidence="3" key="1">
    <citation type="journal article" date="2020" name="Stud. Mycol.">
        <title>101 Dothideomycetes genomes: a test case for predicting lifestyles and emergence of pathogens.</title>
        <authorList>
            <person name="Haridas S."/>
            <person name="Albert R."/>
            <person name="Binder M."/>
            <person name="Bloem J."/>
            <person name="Labutti K."/>
            <person name="Salamov A."/>
            <person name="Andreopoulos B."/>
            <person name="Baker S."/>
            <person name="Barry K."/>
            <person name="Bills G."/>
            <person name="Bluhm B."/>
            <person name="Cannon C."/>
            <person name="Castanera R."/>
            <person name="Culley D."/>
            <person name="Daum C."/>
            <person name="Ezra D."/>
            <person name="Gonzalez J."/>
            <person name="Henrissat B."/>
            <person name="Kuo A."/>
            <person name="Liang C."/>
            <person name="Lipzen A."/>
            <person name="Lutzoni F."/>
            <person name="Magnuson J."/>
            <person name="Mondo S."/>
            <person name="Nolan M."/>
            <person name="Ohm R."/>
            <person name="Pangilinan J."/>
            <person name="Park H.-J."/>
            <person name="Ramirez L."/>
            <person name="Alfaro M."/>
            <person name="Sun H."/>
            <person name="Tritt A."/>
            <person name="Yoshinaga Y."/>
            <person name="Zwiers L.-H."/>
            <person name="Turgeon B."/>
            <person name="Goodwin S."/>
            <person name="Spatafora J."/>
            <person name="Crous P."/>
            <person name="Grigoriev I."/>
        </authorList>
    </citation>
    <scope>NUCLEOTIDE SEQUENCE</scope>
    <source>
        <strain evidence="3">CBS 116005</strain>
    </source>
</reference>
<feature type="region of interest" description="Disordered" evidence="1">
    <location>
        <begin position="93"/>
        <end position="119"/>
    </location>
</feature>
<accession>A0A6G1LGK4</accession>
<keyword evidence="2" id="KW-0472">Membrane</keyword>
<dbReference type="OrthoDB" id="5316527at2759"/>
<keyword evidence="2" id="KW-0812">Transmembrane</keyword>
<keyword evidence="4" id="KW-1185">Reference proteome</keyword>
<feature type="compositionally biased region" description="Low complexity" evidence="1">
    <location>
        <begin position="309"/>
        <end position="333"/>
    </location>
</feature>